<evidence type="ECO:0000259" key="1">
    <source>
        <dbReference type="Pfam" id="PF01548"/>
    </source>
</evidence>
<dbReference type="EMBL" id="CP029550">
    <property type="protein sequence ID" value="AWN41144.1"/>
    <property type="molecule type" value="Genomic_DNA"/>
</dbReference>
<reference evidence="3" key="2">
    <citation type="submission" date="2018-05" db="EMBL/GenBank/DDBJ databases">
        <authorList>
            <person name="Srinivasan S."/>
        </authorList>
    </citation>
    <scope>NUCLEOTIDE SEQUENCE</scope>
    <source>
        <strain evidence="3">17SD2-17</strain>
    </source>
</reference>
<accession>A0A2U8W4V4</accession>
<keyword evidence="5" id="KW-1185">Reference proteome</keyword>
<name>A0A2U8W4V4_9HYPH</name>
<dbReference type="Pfam" id="PF01548">
    <property type="entry name" value="DEDD_Tnp_IS110"/>
    <property type="match status" value="1"/>
</dbReference>
<dbReference type="GO" id="GO:0003677">
    <property type="term" value="F:DNA binding"/>
    <property type="evidence" value="ECO:0007669"/>
    <property type="project" value="InterPro"/>
</dbReference>
<dbReference type="Proteomes" id="UP000245926">
    <property type="component" value="Chromosome"/>
</dbReference>
<dbReference type="PANTHER" id="PTHR33055:SF13">
    <property type="entry name" value="TRANSPOSASE"/>
    <property type="match status" value="1"/>
</dbReference>
<organism evidence="3 5">
    <name type="scientific">Methylobacterium durans</name>
    <dbReference type="NCBI Taxonomy" id="2202825"/>
    <lineage>
        <taxon>Bacteria</taxon>
        <taxon>Pseudomonadati</taxon>
        <taxon>Pseudomonadota</taxon>
        <taxon>Alphaproteobacteria</taxon>
        <taxon>Hyphomicrobiales</taxon>
        <taxon>Methylobacteriaceae</taxon>
        <taxon>Methylobacterium</taxon>
    </lineage>
</organism>
<reference evidence="3" key="3">
    <citation type="journal article" date="2020" name="Antonie Van Leeuwenhoek">
        <title>Methylobacterium durans sp. nov., a radiation-resistant bacterium isolated from gamma ray-irradiated soil.</title>
        <authorList>
            <person name="Kim J."/>
            <person name="Chhetri G."/>
            <person name="Kim I."/>
            <person name="Kim M.K."/>
            <person name="Seo T."/>
        </authorList>
    </citation>
    <scope>NUCLEOTIDE SEQUENCE</scope>
    <source>
        <strain evidence="3">17SD2-17</strain>
    </source>
</reference>
<dbReference type="AlphaFoldDB" id="A0A2U8W4V4"/>
<dbReference type="InterPro" id="IPR002525">
    <property type="entry name" value="Transp_IS110-like_N"/>
</dbReference>
<dbReference type="NCBIfam" id="NF033542">
    <property type="entry name" value="transpos_IS110"/>
    <property type="match status" value="1"/>
</dbReference>
<protein>
    <submittedName>
        <fullName evidence="3">IS110 family transposase</fullName>
    </submittedName>
</protein>
<dbReference type="RefSeq" id="WP_109889890.1">
    <property type="nucleotide sequence ID" value="NZ_CP029550.1"/>
</dbReference>
<evidence type="ECO:0000313" key="4">
    <source>
        <dbReference type="EMBL" id="AWN41144.1"/>
    </source>
</evidence>
<reference evidence="5" key="1">
    <citation type="submission" date="2018-05" db="EMBL/GenBank/DDBJ databases">
        <title>Complete Genome Sequence of Methylobacterium sp. 17SD2-17.</title>
        <authorList>
            <person name="Srinivasan S."/>
        </authorList>
    </citation>
    <scope>NUCLEOTIDE SEQUENCE [LARGE SCALE GENOMIC DNA]</scope>
    <source>
        <strain evidence="5">17SD2-17</strain>
    </source>
</reference>
<dbReference type="OrthoDB" id="8261795at2"/>
<dbReference type="KEGG" id="mets:DK389_12185"/>
<dbReference type="InterPro" id="IPR003346">
    <property type="entry name" value="Transposase_20"/>
</dbReference>
<dbReference type="EMBL" id="CP029550">
    <property type="protein sequence ID" value="AWN41143.1"/>
    <property type="molecule type" value="Genomic_DNA"/>
</dbReference>
<evidence type="ECO:0000313" key="5">
    <source>
        <dbReference type="Proteomes" id="UP000245926"/>
    </source>
</evidence>
<dbReference type="GO" id="GO:0006313">
    <property type="term" value="P:DNA transposition"/>
    <property type="evidence" value="ECO:0007669"/>
    <property type="project" value="InterPro"/>
</dbReference>
<gene>
    <name evidence="3" type="ORF">DK389_12175</name>
    <name evidence="4" type="ORF">DK389_12185</name>
</gene>
<feature type="domain" description="Transposase IS110-like N-terminal" evidence="1">
    <location>
        <begin position="8"/>
        <end position="154"/>
    </location>
</feature>
<dbReference type="KEGG" id="mets:DK389_12175"/>
<feature type="domain" description="Transposase IS116/IS110/IS902 C-terminal" evidence="2">
    <location>
        <begin position="223"/>
        <end position="296"/>
    </location>
</feature>
<dbReference type="InterPro" id="IPR047650">
    <property type="entry name" value="Transpos_IS110"/>
</dbReference>
<proteinExistence type="predicted"/>
<evidence type="ECO:0000313" key="3">
    <source>
        <dbReference type="EMBL" id="AWN41143.1"/>
    </source>
</evidence>
<dbReference type="PANTHER" id="PTHR33055">
    <property type="entry name" value="TRANSPOSASE FOR INSERTION SEQUENCE ELEMENT IS1111A"/>
    <property type="match status" value="1"/>
</dbReference>
<dbReference type="Pfam" id="PF02371">
    <property type="entry name" value="Transposase_20"/>
    <property type="match status" value="1"/>
</dbReference>
<sequence length="370" mass="40901">MEQVITYVGLDVHKDTIAVALAEADQRGAVREYGKIANTPTAVKTLAAKLARTDRELQFYYEAGPCGYGIQRQLTLAGHGCAVVAPSLIPRKPGERIKTDRRDAINLAKLHRAGDLTAVWVPDPKHEAMRDLVRARQAAVRALRQARQQLSGFLLRQGRHYSRPAWTLMHRRWLAGLRFEQAVHHIVLEDGIAAVEAATARRDRLETQIAAALSDWSLAPVVRALQALRGMALIAATTLVAELGDISRFANPRQLMAYLGLVPSEHSSGSTRRQGGITKAGNGAARRTLIEAAWSYRFPARISREQLLRQEGLAQSIRDTAWKAQERLCRRYCTLSRSGKPPTVVVTAIARELAGFVWAIVRLEPPIGAR</sequence>
<dbReference type="GO" id="GO:0004803">
    <property type="term" value="F:transposase activity"/>
    <property type="evidence" value="ECO:0007669"/>
    <property type="project" value="InterPro"/>
</dbReference>
<evidence type="ECO:0000259" key="2">
    <source>
        <dbReference type="Pfam" id="PF02371"/>
    </source>
</evidence>